<dbReference type="PANTHER" id="PTHR37692">
    <property type="entry name" value="HYPOTHETICAL MEMBRANE SPANNING PROTEIN"/>
    <property type="match status" value="1"/>
</dbReference>
<dbReference type="PANTHER" id="PTHR37692:SF1">
    <property type="entry name" value="DUF420 DOMAIN-CONTAINING PROTEIN"/>
    <property type="match status" value="1"/>
</dbReference>
<gene>
    <name evidence="2" type="ORF">SNF14_02715</name>
</gene>
<evidence type="ECO:0000313" key="3">
    <source>
        <dbReference type="Proteomes" id="UP001285855"/>
    </source>
</evidence>
<feature type="transmembrane region" description="Helical" evidence="1">
    <location>
        <begin position="125"/>
        <end position="150"/>
    </location>
</feature>
<dbReference type="RefSeq" id="WP_111684995.1">
    <property type="nucleotide sequence ID" value="NZ_JAXDAE010000002.1"/>
</dbReference>
<dbReference type="InterPro" id="IPR013833">
    <property type="entry name" value="Cyt_c_oxidase_su3_a-hlx"/>
</dbReference>
<dbReference type="PROSITE" id="PS00018">
    <property type="entry name" value="EF_HAND_1"/>
    <property type="match status" value="1"/>
</dbReference>
<reference evidence="2 3" key="1">
    <citation type="submission" date="2023-11" db="EMBL/GenBank/DDBJ databases">
        <title>Winogradskyella pelagius sp. nov., isolated from coastal sediment.</title>
        <authorList>
            <person name="Li F."/>
        </authorList>
    </citation>
    <scope>NUCLEOTIDE SEQUENCE [LARGE SCALE GENOMIC DNA]</scope>
    <source>
        <strain evidence="2 3">KCTC 23502</strain>
    </source>
</reference>
<accession>A0ABU5EJ56</accession>
<dbReference type="Gene3D" id="1.20.120.80">
    <property type="entry name" value="Cytochrome c oxidase, subunit III, four-helix bundle"/>
    <property type="match status" value="1"/>
</dbReference>
<feature type="transmembrane region" description="Helical" evidence="1">
    <location>
        <begin position="76"/>
        <end position="94"/>
    </location>
</feature>
<feature type="transmembrane region" description="Helical" evidence="1">
    <location>
        <begin position="170"/>
        <end position="189"/>
    </location>
</feature>
<keyword evidence="1" id="KW-1133">Transmembrane helix</keyword>
<name>A0ABU5EJ56_9FLAO</name>
<protein>
    <submittedName>
        <fullName evidence="2">DUF420 domain-containing protein</fullName>
    </submittedName>
</protein>
<dbReference type="Proteomes" id="UP001285855">
    <property type="component" value="Unassembled WGS sequence"/>
</dbReference>
<organism evidence="2 3">
    <name type="scientific">Winogradskyella aquimaris</name>
    <dbReference type="NCBI Taxonomy" id="864074"/>
    <lineage>
        <taxon>Bacteria</taxon>
        <taxon>Pseudomonadati</taxon>
        <taxon>Bacteroidota</taxon>
        <taxon>Flavobacteriia</taxon>
        <taxon>Flavobacteriales</taxon>
        <taxon>Flavobacteriaceae</taxon>
        <taxon>Winogradskyella</taxon>
    </lineage>
</organism>
<keyword evidence="1" id="KW-0812">Transmembrane</keyword>
<keyword evidence="3" id="KW-1185">Reference proteome</keyword>
<dbReference type="EMBL" id="JAXDAE010000002">
    <property type="protein sequence ID" value="MDY2586238.1"/>
    <property type="molecule type" value="Genomic_DNA"/>
</dbReference>
<sequence length="190" mass="21623">MSTVDLDKEKKYNKWIAILSVAIPLVVVILFGVKIDVELPIFLPPVYATINALTAVVLIIAVIMIKRGNRKMHERLMKFAIILSVLFLVMYVLYHMTSDSTKFGDLNGDGELNAAELSQLGNIRYLYYFILFSHILLSIGVIPFVLITYVRAITSNFERHKKIAKKTFPLWLYVAVTGVVVYLMISPYYA</sequence>
<evidence type="ECO:0000313" key="2">
    <source>
        <dbReference type="EMBL" id="MDY2586238.1"/>
    </source>
</evidence>
<dbReference type="InterPro" id="IPR018247">
    <property type="entry name" value="EF_Hand_1_Ca_BS"/>
</dbReference>
<comment type="caution">
    <text evidence="2">The sequence shown here is derived from an EMBL/GenBank/DDBJ whole genome shotgun (WGS) entry which is preliminary data.</text>
</comment>
<proteinExistence type="predicted"/>
<dbReference type="InterPro" id="IPR007352">
    <property type="entry name" value="DUF420"/>
</dbReference>
<keyword evidence="1" id="KW-0472">Membrane</keyword>
<dbReference type="Pfam" id="PF04238">
    <property type="entry name" value="DUF420"/>
    <property type="match status" value="1"/>
</dbReference>
<evidence type="ECO:0000256" key="1">
    <source>
        <dbReference type="SAM" id="Phobius"/>
    </source>
</evidence>
<feature type="transmembrane region" description="Helical" evidence="1">
    <location>
        <begin position="45"/>
        <end position="64"/>
    </location>
</feature>
<feature type="transmembrane region" description="Helical" evidence="1">
    <location>
        <begin position="12"/>
        <end position="33"/>
    </location>
</feature>